<proteinExistence type="predicted"/>
<evidence type="ECO:0000313" key="1">
    <source>
        <dbReference type="EMBL" id="KZP08159.1"/>
    </source>
</evidence>
<keyword evidence="2" id="KW-1185">Reference proteome</keyword>
<accession>A0A165X3J3</accession>
<sequence length="135" mass="14643">MALLLVPLLLRVLLVHLQILRLHLHFIALLHALPILAASSSSSTFVPASSSSSLSAHTSPSPRPSAPIRALTEPYALLRHLDVHALAERRQTLPDARELGRGQCYARVLVCVGDAERVGVDVHQLRVLFGDAVKV</sequence>
<name>A0A165X3J3_9AGAM</name>
<evidence type="ECO:0000313" key="2">
    <source>
        <dbReference type="Proteomes" id="UP000076532"/>
    </source>
</evidence>
<dbReference type="AlphaFoldDB" id="A0A165X3J3"/>
<protein>
    <submittedName>
        <fullName evidence="1">Uncharacterized protein</fullName>
    </submittedName>
</protein>
<dbReference type="EMBL" id="KV417729">
    <property type="protein sequence ID" value="KZP08159.1"/>
    <property type="molecule type" value="Genomic_DNA"/>
</dbReference>
<gene>
    <name evidence="1" type="ORF">FIBSPDRAFT_901474</name>
</gene>
<organism evidence="1 2">
    <name type="scientific">Athelia psychrophila</name>
    <dbReference type="NCBI Taxonomy" id="1759441"/>
    <lineage>
        <taxon>Eukaryota</taxon>
        <taxon>Fungi</taxon>
        <taxon>Dikarya</taxon>
        <taxon>Basidiomycota</taxon>
        <taxon>Agaricomycotina</taxon>
        <taxon>Agaricomycetes</taxon>
        <taxon>Agaricomycetidae</taxon>
        <taxon>Atheliales</taxon>
        <taxon>Atheliaceae</taxon>
        <taxon>Athelia</taxon>
    </lineage>
</organism>
<reference evidence="1 2" key="1">
    <citation type="journal article" date="2016" name="Mol. Biol. Evol.">
        <title>Comparative Genomics of Early-Diverging Mushroom-Forming Fungi Provides Insights into the Origins of Lignocellulose Decay Capabilities.</title>
        <authorList>
            <person name="Nagy L.G."/>
            <person name="Riley R."/>
            <person name="Tritt A."/>
            <person name="Adam C."/>
            <person name="Daum C."/>
            <person name="Floudas D."/>
            <person name="Sun H."/>
            <person name="Yadav J.S."/>
            <person name="Pangilinan J."/>
            <person name="Larsson K.H."/>
            <person name="Matsuura K."/>
            <person name="Barry K."/>
            <person name="Labutti K."/>
            <person name="Kuo R."/>
            <person name="Ohm R.A."/>
            <person name="Bhattacharya S.S."/>
            <person name="Shirouzu T."/>
            <person name="Yoshinaga Y."/>
            <person name="Martin F.M."/>
            <person name="Grigoriev I.V."/>
            <person name="Hibbett D.S."/>
        </authorList>
    </citation>
    <scope>NUCLEOTIDE SEQUENCE [LARGE SCALE GENOMIC DNA]</scope>
    <source>
        <strain evidence="1 2">CBS 109695</strain>
    </source>
</reference>
<dbReference type="Proteomes" id="UP000076532">
    <property type="component" value="Unassembled WGS sequence"/>
</dbReference>